<organism evidence="1 2">
    <name type="scientific">Tritrichomonas foetus</name>
    <dbReference type="NCBI Taxonomy" id="1144522"/>
    <lineage>
        <taxon>Eukaryota</taxon>
        <taxon>Metamonada</taxon>
        <taxon>Parabasalia</taxon>
        <taxon>Tritrichomonadida</taxon>
        <taxon>Tritrichomonadidae</taxon>
        <taxon>Tritrichomonas</taxon>
    </lineage>
</organism>
<dbReference type="GeneID" id="94837652"/>
<accession>A0A1J4KFL0</accession>
<dbReference type="InterPro" id="IPR008081">
    <property type="entry name" value="Cytoplasmic_FMR1-int"/>
</dbReference>
<dbReference type="GO" id="GO:0030833">
    <property type="term" value="P:regulation of actin filament polymerization"/>
    <property type="evidence" value="ECO:0007669"/>
    <property type="project" value="InterPro"/>
</dbReference>
<dbReference type="OrthoDB" id="10265867at2759"/>
<sequence length="818" mass="93548">MLNYVHVPPVNEIKAWSQLDVMPIVETEPDAVPLPNVLRYPCNDNFNRLLETKIDLPSKSIAIIIKQLDGHIKNVDSYIAEFYSRRGLTRPLQSYIQRLKGEQNTTETPMQFKTEEAKMLANAFFIPQLEYLKRVKNDCTEIASFITSIFSEEKIWKEGQYCDVLLDNICILLYKLTALEQLAPSKKGIINDLSTFNALSNNSSQSRDAMEIRMWISDFHSSTSLLLGSLSKLEPELTVIIFNIIFEYITKQLEEDNFLIPDMQYSYIAALIFMVNFYEKQKKIEEDSMKSKKKPKYKIKPLKEKVKIFLINLCELHPNIPLIFEFAGQTNANIPPELLKLSKSSSSYAPNLTNYSLDDITNKLHRLTQDFSKILALTKIPKSKTIENSKKLVDILPKILHIIALGMNNTREILAQILSHPPQTPEGTNMKPYEKSMKIGLTPQISPMLIFLSNVKTAKELIISNEPIIYENVCSYIEYYCQNLSYTVIPSIVSKSSAYKTSMGKIMKVLRVLSGFYTEDDYKSENKKKSKLKIPNLSSPPHLAVLEFLRIQIQMMVNPESPFASKSGVFKSPPLSDSDIKDLQAFLSDSKYFNELICLSDTLLTVSDQSNLFFKEYYLSADGSSFFPVTTSLPYIFSEYAMDNYQKPELTGVILNPLSIYDDAASKSLRYLRSKYLYEEIKEESKICLMSITRKLADSAFHPMRRFASIRAFRKVVVDEALGQKKTNTLKENISVMRLGIILQQNRLCLLGCFIDTKSLITERLNDIFDEEITQIIDFIGKQGIRAVIAMSRLILVLKRVHGIMVNFGLPLLKQKII</sequence>
<dbReference type="RefSeq" id="XP_068361542.1">
    <property type="nucleotide sequence ID" value="XM_068502948.1"/>
</dbReference>
<keyword evidence="2" id="KW-1185">Reference proteome</keyword>
<comment type="caution">
    <text evidence="1">The sequence shown here is derived from an EMBL/GenBank/DDBJ whole genome shotgun (WGS) entry which is preliminary data.</text>
</comment>
<gene>
    <name evidence="1" type="ORF">TRFO_23084</name>
</gene>
<dbReference type="PANTHER" id="PTHR12195">
    <property type="entry name" value="CYTOPLASMIC FMR1-INTERACTING PROTEIN-RELATED"/>
    <property type="match status" value="1"/>
</dbReference>
<dbReference type="Proteomes" id="UP000179807">
    <property type="component" value="Unassembled WGS sequence"/>
</dbReference>
<evidence type="ECO:0008006" key="3">
    <source>
        <dbReference type="Google" id="ProtNLM"/>
    </source>
</evidence>
<evidence type="ECO:0000313" key="2">
    <source>
        <dbReference type="Proteomes" id="UP000179807"/>
    </source>
</evidence>
<proteinExistence type="predicted"/>
<dbReference type="PRINTS" id="PR01698">
    <property type="entry name" value="CYTOFMRPINTP"/>
</dbReference>
<evidence type="ECO:0000313" key="1">
    <source>
        <dbReference type="EMBL" id="OHT08406.1"/>
    </source>
</evidence>
<dbReference type="EMBL" id="MLAK01000668">
    <property type="protein sequence ID" value="OHT08406.1"/>
    <property type="molecule type" value="Genomic_DNA"/>
</dbReference>
<dbReference type="Pfam" id="PF05994">
    <property type="entry name" value="FragX_IP"/>
    <property type="match status" value="1"/>
</dbReference>
<dbReference type="VEuPathDB" id="TrichDB:TRFO_23084"/>
<dbReference type="AlphaFoldDB" id="A0A1J4KFL0"/>
<name>A0A1J4KFL0_9EUKA</name>
<protein>
    <recommendedName>
        <fullName evidence="3">CYRIA/CYRIB Rac1 binding domain-containing protein</fullName>
    </recommendedName>
</protein>
<reference evidence="1" key="1">
    <citation type="submission" date="2016-10" db="EMBL/GenBank/DDBJ databases">
        <authorList>
            <person name="Benchimol M."/>
            <person name="Almeida L.G."/>
            <person name="Vasconcelos A.T."/>
            <person name="Perreira-Neves A."/>
            <person name="Rosa I.A."/>
            <person name="Tasca T."/>
            <person name="Bogo M.R."/>
            <person name="de Souza W."/>
        </authorList>
    </citation>
    <scope>NUCLEOTIDE SEQUENCE [LARGE SCALE GENOMIC DNA]</scope>
    <source>
        <strain evidence="1">K</strain>
    </source>
</reference>
<dbReference type="GO" id="GO:0031267">
    <property type="term" value="F:small GTPase binding"/>
    <property type="evidence" value="ECO:0007669"/>
    <property type="project" value="InterPro"/>
</dbReference>